<sequence>MSVFSILSFFFFFFFCHLSPRLDCSGTIMSYCSLKHLGSSDPPASASQVAGTTGMCYHPQPKHPYFLLESFTL</sequence>
<dbReference type="PRINTS" id="PR02045">
    <property type="entry name" value="F138DOMAIN"/>
</dbReference>
<accession>I7G5W4</accession>
<proteinExistence type="evidence at transcript level"/>
<reference evidence="2" key="1">
    <citation type="journal article" date="2007" name="PLoS Biol.">
        <title>Rate of evolution in brain-expressed genes in humans and other primates.</title>
        <authorList>
            <person name="Wang H.-Y."/>
            <person name="Chien H.-C."/>
            <person name="Osada N."/>
            <person name="Hashimoto K."/>
            <person name="Sugano S."/>
            <person name="Gojobori T."/>
            <person name="Chou C.-K."/>
            <person name="Tsai S.-F."/>
            <person name="Wu C.-I."/>
            <person name="Shen C.-K.J."/>
        </authorList>
    </citation>
    <scope>NUCLEOTIDE SEQUENCE</scope>
</reference>
<dbReference type="PANTHER" id="PTHR12138">
    <property type="entry name" value="PRIMATE-EXPANDED PROTEIN FAMILY"/>
    <property type="match status" value="1"/>
</dbReference>
<dbReference type="EMBL" id="AB172579">
    <property type="protein sequence ID" value="BAE89641.1"/>
    <property type="molecule type" value="mRNA"/>
</dbReference>
<keyword evidence="1" id="KW-0732">Signal</keyword>
<dbReference type="PANTHER" id="PTHR12138:SF162">
    <property type="entry name" value="CHROMOSOME UNDETERMINED SCAFFOLD_275, WHOLE GENOME SHOTGUN SEQUENCE"/>
    <property type="match status" value="1"/>
</dbReference>
<dbReference type="AlphaFoldDB" id="I7G5W4"/>
<evidence type="ECO:0000313" key="2">
    <source>
        <dbReference type="EMBL" id="BAE89641.1"/>
    </source>
</evidence>
<organism evidence="2">
    <name type="scientific">Macaca fascicularis</name>
    <name type="common">Crab-eating macaque</name>
    <name type="synonym">Cynomolgus monkey</name>
    <dbReference type="NCBI Taxonomy" id="9541"/>
    <lineage>
        <taxon>Eukaryota</taxon>
        <taxon>Metazoa</taxon>
        <taxon>Chordata</taxon>
        <taxon>Craniata</taxon>
        <taxon>Vertebrata</taxon>
        <taxon>Euteleostomi</taxon>
        <taxon>Mammalia</taxon>
        <taxon>Eutheria</taxon>
        <taxon>Euarchontoglires</taxon>
        <taxon>Primates</taxon>
        <taxon>Haplorrhini</taxon>
        <taxon>Catarrhini</taxon>
        <taxon>Cercopithecidae</taxon>
        <taxon>Cercopithecinae</taxon>
        <taxon>Macaca</taxon>
    </lineage>
</organism>
<evidence type="ECO:0000256" key="1">
    <source>
        <dbReference type="SAM" id="SignalP"/>
    </source>
</evidence>
<protein>
    <submittedName>
        <fullName evidence="2">Macaca fascicularis brain cDNA clone: QflA-18752, similar to human KIAA1987 protein (KIAA1987), mRNA, RefSeq: XM_375298.1</fullName>
    </submittedName>
</protein>
<name>I7G5W4_MACFA</name>
<feature type="chain" id="PRO_5003709977" evidence="1">
    <location>
        <begin position="25"/>
        <end position="73"/>
    </location>
</feature>
<feature type="signal peptide" evidence="1">
    <location>
        <begin position="1"/>
        <end position="24"/>
    </location>
</feature>